<dbReference type="RefSeq" id="WP_203753154.1">
    <property type="nucleotide sequence ID" value="NZ_BONK01000006.1"/>
</dbReference>
<evidence type="ECO:0000313" key="1">
    <source>
        <dbReference type="EMBL" id="GIG21424.1"/>
    </source>
</evidence>
<reference evidence="1" key="1">
    <citation type="submission" date="2021-01" db="EMBL/GenBank/DDBJ databases">
        <title>Whole genome shotgun sequence of Cellulomonas chitinilytica NBRC 110799.</title>
        <authorList>
            <person name="Komaki H."/>
            <person name="Tamura T."/>
        </authorList>
    </citation>
    <scope>NUCLEOTIDE SEQUENCE</scope>
    <source>
        <strain evidence="1">NBRC 110799</strain>
    </source>
</reference>
<dbReference type="Proteomes" id="UP000632740">
    <property type="component" value="Unassembled WGS sequence"/>
</dbReference>
<organism evidence="1 2">
    <name type="scientific">Cellulomonas chitinilytica</name>
    <dbReference type="NCBI Taxonomy" id="398759"/>
    <lineage>
        <taxon>Bacteria</taxon>
        <taxon>Bacillati</taxon>
        <taxon>Actinomycetota</taxon>
        <taxon>Actinomycetes</taxon>
        <taxon>Micrococcales</taxon>
        <taxon>Cellulomonadaceae</taxon>
        <taxon>Cellulomonas</taxon>
    </lineage>
</organism>
<proteinExistence type="predicted"/>
<sequence>MAMFLHVFARSGAALDVDAVAEAAEMAWTGDDPLELDHETDGDQVLRISVPGAGRPITVLVASAEMVKDMVDEVLEEHDQAPEKVVEQIRATKQVVSFEVFPERLDDDGWEVVDAMEMSVARALDGLVVTDDGIYDAHLKQLAP</sequence>
<evidence type="ECO:0000313" key="2">
    <source>
        <dbReference type="Proteomes" id="UP000632740"/>
    </source>
</evidence>
<keyword evidence="2" id="KW-1185">Reference proteome</keyword>
<accession>A0A919P4W5</accession>
<gene>
    <name evidence="1" type="ORF">Cch01nite_21480</name>
</gene>
<name>A0A919P4W5_9CELL</name>
<protein>
    <submittedName>
        <fullName evidence="1">Uncharacterized protein</fullName>
    </submittedName>
</protein>
<dbReference type="AlphaFoldDB" id="A0A919P4W5"/>
<comment type="caution">
    <text evidence="1">The sequence shown here is derived from an EMBL/GenBank/DDBJ whole genome shotgun (WGS) entry which is preliminary data.</text>
</comment>
<dbReference type="EMBL" id="BONK01000006">
    <property type="protein sequence ID" value="GIG21424.1"/>
    <property type="molecule type" value="Genomic_DNA"/>
</dbReference>